<dbReference type="Gramene" id="mRNA:HanXRQr2_Chr07g0309361">
    <property type="protein sequence ID" value="mRNA:HanXRQr2_Chr07g0309361"/>
    <property type="gene ID" value="HanXRQr2_Chr07g0309361"/>
</dbReference>
<organism evidence="1 2">
    <name type="scientific">Helianthus annuus</name>
    <name type="common">Common sunflower</name>
    <dbReference type="NCBI Taxonomy" id="4232"/>
    <lineage>
        <taxon>Eukaryota</taxon>
        <taxon>Viridiplantae</taxon>
        <taxon>Streptophyta</taxon>
        <taxon>Embryophyta</taxon>
        <taxon>Tracheophyta</taxon>
        <taxon>Spermatophyta</taxon>
        <taxon>Magnoliopsida</taxon>
        <taxon>eudicotyledons</taxon>
        <taxon>Gunneridae</taxon>
        <taxon>Pentapetalae</taxon>
        <taxon>asterids</taxon>
        <taxon>campanulids</taxon>
        <taxon>Asterales</taxon>
        <taxon>Asteraceae</taxon>
        <taxon>Asteroideae</taxon>
        <taxon>Heliantheae alliance</taxon>
        <taxon>Heliantheae</taxon>
        <taxon>Helianthus</taxon>
    </lineage>
</organism>
<reference evidence="1" key="1">
    <citation type="journal article" date="2017" name="Nature">
        <title>The sunflower genome provides insights into oil metabolism, flowering and Asterid evolution.</title>
        <authorList>
            <person name="Badouin H."/>
            <person name="Gouzy J."/>
            <person name="Grassa C.J."/>
            <person name="Murat F."/>
            <person name="Staton S.E."/>
            <person name="Cottret L."/>
            <person name="Lelandais-Briere C."/>
            <person name="Owens G.L."/>
            <person name="Carrere S."/>
            <person name="Mayjonade B."/>
            <person name="Legrand L."/>
            <person name="Gill N."/>
            <person name="Kane N.C."/>
            <person name="Bowers J.E."/>
            <person name="Hubner S."/>
            <person name="Bellec A."/>
            <person name="Berard A."/>
            <person name="Berges H."/>
            <person name="Blanchet N."/>
            <person name="Boniface M.C."/>
            <person name="Brunel D."/>
            <person name="Catrice O."/>
            <person name="Chaidir N."/>
            <person name="Claudel C."/>
            <person name="Donnadieu C."/>
            <person name="Faraut T."/>
            <person name="Fievet G."/>
            <person name="Helmstetter N."/>
            <person name="King M."/>
            <person name="Knapp S.J."/>
            <person name="Lai Z."/>
            <person name="Le Paslier M.C."/>
            <person name="Lippi Y."/>
            <person name="Lorenzon L."/>
            <person name="Mandel J.R."/>
            <person name="Marage G."/>
            <person name="Marchand G."/>
            <person name="Marquand E."/>
            <person name="Bret-Mestries E."/>
            <person name="Morien E."/>
            <person name="Nambeesan S."/>
            <person name="Nguyen T."/>
            <person name="Pegot-Espagnet P."/>
            <person name="Pouilly N."/>
            <person name="Raftis F."/>
            <person name="Sallet E."/>
            <person name="Schiex T."/>
            <person name="Thomas J."/>
            <person name="Vandecasteele C."/>
            <person name="Vares D."/>
            <person name="Vear F."/>
            <person name="Vautrin S."/>
            <person name="Crespi M."/>
            <person name="Mangin B."/>
            <person name="Burke J.M."/>
            <person name="Salse J."/>
            <person name="Munos S."/>
            <person name="Vincourt P."/>
            <person name="Rieseberg L.H."/>
            <person name="Langlade N.B."/>
        </authorList>
    </citation>
    <scope>NUCLEOTIDE SEQUENCE</scope>
    <source>
        <tissue evidence="1">Leaves</tissue>
    </source>
</reference>
<accession>A0A9K3INJ8</accession>
<dbReference type="Proteomes" id="UP000215914">
    <property type="component" value="Unassembled WGS sequence"/>
</dbReference>
<keyword evidence="2" id="KW-1185">Reference proteome</keyword>
<dbReference type="AlphaFoldDB" id="A0A9K3INJ8"/>
<proteinExistence type="predicted"/>
<dbReference type="EMBL" id="MNCJ02000322">
    <property type="protein sequence ID" value="KAF5799860.1"/>
    <property type="molecule type" value="Genomic_DNA"/>
</dbReference>
<reference evidence="1" key="2">
    <citation type="submission" date="2020-06" db="EMBL/GenBank/DDBJ databases">
        <title>Helianthus annuus Genome sequencing and assembly Release 2.</title>
        <authorList>
            <person name="Gouzy J."/>
            <person name="Langlade N."/>
            <person name="Munos S."/>
        </authorList>
    </citation>
    <scope>NUCLEOTIDE SEQUENCE</scope>
    <source>
        <tissue evidence="1">Leaves</tissue>
    </source>
</reference>
<protein>
    <submittedName>
        <fullName evidence="1">Uncharacterized protein</fullName>
    </submittedName>
</protein>
<comment type="caution">
    <text evidence="1">The sequence shown here is derived from an EMBL/GenBank/DDBJ whole genome shotgun (WGS) entry which is preliminary data.</text>
</comment>
<evidence type="ECO:0000313" key="2">
    <source>
        <dbReference type="Proteomes" id="UP000215914"/>
    </source>
</evidence>
<sequence length="110" mass="13002">MAAFHRSISSNSFTKGLWVAGEFGGSKPYTAFTTCNTKLLISVRTSFHTDLHKFIIRNVIFTPTVQSRFHFFNLRNPKYLPRIRRRNLGLRRRRREYIETDPASRNIHFL</sequence>
<name>A0A9K3INJ8_HELAN</name>
<evidence type="ECO:0000313" key="1">
    <source>
        <dbReference type="EMBL" id="KAF5799860.1"/>
    </source>
</evidence>
<gene>
    <name evidence="1" type="ORF">HanXRQr2_Chr07g0309361</name>
</gene>